<feature type="transmembrane region" description="Helical" evidence="1">
    <location>
        <begin position="356"/>
        <end position="380"/>
    </location>
</feature>
<accession>A0A6A7K568</accession>
<organism evidence="2 3">
    <name type="scientific">Alkalibaculum sporogenes</name>
    <dbReference type="NCBI Taxonomy" id="2655001"/>
    <lineage>
        <taxon>Bacteria</taxon>
        <taxon>Bacillati</taxon>
        <taxon>Bacillota</taxon>
        <taxon>Clostridia</taxon>
        <taxon>Eubacteriales</taxon>
        <taxon>Eubacteriaceae</taxon>
        <taxon>Alkalibaculum</taxon>
    </lineage>
</organism>
<feature type="transmembrane region" description="Helical" evidence="1">
    <location>
        <begin position="298"/>
        <end position="317"/>
    </location>
</feature>
<protein>
    <submittedName>
        <fullName evidence="2">Uncharacterized protein</fullName>
    </submittedName>
</protein>
<dbReference type="EMBL" id="WHNX01000002">
    <property type="protein sequence ID" value="MPW24525.1"/>
    <property type="molecule type" value="Genomic_DNA"/>
</dbReference>
<keyword evidence="3" id="KW-1185">Reference proteome</keyword>
<keyword evidence="1" id="KW-0812">Transmembrane</keyword>
<comment type="caution">
    <text evidence="2">The sequence shown here is derived from an EMBL/GenBank/DDBJ whole genome shotgun (WGS) entry which is preliminary data.</text>
</comment>
<dbReference type="PANTHER" id="PTHR37305:SF1">
    <property type="entry name" value="MEMBRANE PROTEIN"/>
    <property type="match status" value="1"/>
</dbReference>
<feature type="transmembrane region" description="Helical" evidence="1">
    <location>
        <begin position="561"/>
        <end position="581"/>
    </location>
</feature>
<feature type="transmembrane region" description="Helical" evidence="1">
    <location>
        <begin position="418"/>
        <end position="439"/>
    </location>
</feature>
<feature type="transmembrane region" description="Helical" evidence="1">
    <location>
        <begin position="210"/>
        <end position="229"/>
    </location>
</feature>
<dbReference type="RefSeq" id="WP_152801084.1">
    <property type="nucleotide sequence ID" value="NZ_WHNX01000002.1"/>
</dbReference>
<reference evidence="2 3" key="1">
    <citation type="submission" date="2019-10" db="EMBL/GenBank/DDBJ databases">
        <title>Alkalibaculum tamaniensis sp.nov., a new alkaliphilic acetogen, isolated on methoxylated aromatics from a mud volcano.</title>
        <authorList>
            <person name="Khomyakova M.A."/>
            <person name="Merkel A.Y."/>
            <person name="Bonch-Osmolovskaya E.A."/>
            <person name="Slobodkin A.I."/>
        </authorList>
    </citation>
    <scope>NUCLEOTIDE SEQUENCE [LARGE SCALE GENOMIC DNA]</scope>
    <source>
        <strain evidence="2 3">M08DMB</strain>
    </source>
</reference>
<dbReference type="PANTHER" id="PTHR37305">
    <property type="entry name" value="INTEGRAL MEMBRANE PROTEIN-RELATED"/>
    <property type="match status" value="1"/>
</dbReference>
<feature type="transmembrane region" description="Helical" evidence="1">
    <location>
        <begin position="17"/>
        <end position="37"/>
    </location>
</feature>
<evidence type="ECO:0000256" key="1">
    <source>
        <dbReference type="SAM" id="Phobius"/>
    </source>
</evidence>
<keyword evidence="1" id="KW-1133">Transmembrane helix</keyword>
<dbReference type="AlphaFoldDB" id="A0A6A7K568"/>
<evidence type="ECO:0000313" key="2">
    <source>
        <dbReference type="EMBL" id="MPW24525.1"/>
    </source>
</evidence>
<feature type="transmembrane region" description="Helical" evidence="1">
    <location>
        <begin position="688"/>
        <end position="708"/>
    </location>
</feature>
<evidence type="ECO:0000313" key="3">
    <source>
        <dbReference type="Proteomes" id="UP000440004"/>
    </source>
</evidence>
<keyword evidence="1" id="KW-0472">Membrane</keyword>
<feature type="transmembrane region" description="Helical" evidence="1">
    <location>
        <begin position="267"/>
        <end position="291"/>
    </location>
</feature>
<feature type="transmembrane region" description="Helical" evidence="1">
    <location>
        <begin position="661"/>
        <end position="681"/>
    </location>
</feature>
<sequence>MMKLIYYEACKIFHRKIAWVVIIGLILANGLIIHYQINSVNEEGYSIKDIALVYEELEGKNTQEQKTWLEIETERYFQGIQDGDETYSYGMDRVFGLIYEQIEAVSTYDQYLADIDEQAERMMKSSLFATPDTFSYRSLRLTPQAYAHLKGIEVTVEFSNGALLVTDNRLTDAFLLLSLVILAMHLLISEREEGTLPLIKATKRGCASTMLAKAVILMLFTASFTLIFYGTNLIIAANEVGLGDLDRNIQSLEGYLSSPFKITVNQYIGWFFAAKFLGVFAVLCMFFLICIICRNNTYSCLGGIILFGVEALLSMNIDIHSWLSPLSRFNLVALLDTGTYFSNYININLFGYPVNIVTSGILTAIAAMIIGIVVGIDRFVKETSSDVRRNWIREKLEGRTILFRGNHFNLLRHETYKLLIMNKGLLILLVFMAIQFLYFDNMMNFIDQEEFYYQKYSTFLEGNLTEEKSIFLLQEQERFETVEKEQELLSTMYENGEIDENYLTYRLSALEINGFEERAFERAQNQYFQLSTLQQKNIPVAYVYQTGWNQLFDQEGNRLDFIDYGKTFFVLILCLSSYGAIEKMTDMNKIIAVSSKGRKGVTRRKVFICICFAIVSTVTSFLPRIVSVFQIYGVHGLSAPAKSIMEIAWAPNGLSILNFFILYQTMRLIIVGLSSVFIFVISHKTGNTITTMLISAAVLLLPVVTMLLI</sequence>
<gene>
    <name evidence="2" type="ORF">GC105_01795</name>
</gene>
<dbReference type="Proteomes" id="UP000440004">
    <property type="component" value="Unassembled WGS sequence"/>
</dbReference>
<name>A0A6A7K568_9FIRM</name>
<proteinExistence type="predicted"/>
<feature type="transmembrane region" description="Helical" evidence="1">
    <location>
        <begin position="173"/>
        <end position="189"/>
    </location>
</feature>
<feature type="transmembrane region" description="Helical" evidence="1">
    <location>
        <begin position="606"/>
        <end position="632"/>
    </location>
</feature>